<feature type="transmembrane region" description="Helical" evidence="2">
    <location>
        <begin position="68"/>
        <end position="88"/>
    </location>
</feature>
<evidence type="ECO:0000256" key="1">
    <source>
        <dbReference type="SAM" id="MobiDB-lite"/>
    </source>
</evidence>
<evidence type="ECO:0000313" key="3">
    <source>
        <dbReference type="EMBL" id="MDR7364155.1"/>
    </source>
</evidence>
<sequence length="118" mass="12616">MDRPAAPPRRRGLLDPDDLRGSHLRSQGTQADLDRVRRWVLSVLLVSTILHLAAGTAALAAFRDDLSGLGQVVLLGLSACVGVIAVVAGRLIHERRPLSTWLVLGLVPALVGTWLTLS</sequence>
<feature type="transmembrane region" description="Helical" evidence="2">
    <location>
        <begin position="39"/>
        <end position="62"/>
    </location>
</feature>
<comment type="caution">
    <text evidence="3">The sequence shown here is derived from an EMBL/GenBank/DDBJ whole genome shotgun (WGS) entry which is preliminary data.</text>
</comment>
<accession>A0ABU2C0G7</accession>
<keyword evidence="2" id="KW-1133">Transmembrane helix</keyword>
<evidence type="ECO:0000313" key="4">
    <source>
        <dbReference type="Proteomes" id="UP001183648"/>
    </source>
</evidence>
<proteinExistence type="predicted"/>
<keyword evidence="4" id="KW-1185">Reference proteome</keyword>
<dbReference type="EMBL" id="JAVDYG010000001">
    <property type="protein sequence ID" value="MDR7364155.1"/>
    <property type="molecule type" value="Genomic_DNA"/>
</dbReference>
<gene>
    <name evidence="3" type="ORF">J2S63_003708</name>
</gene>
<reference evidence="3 4" key="1">
    <citation type="submission" date="2023-07" db="EMBL/GenBank/DDBJ databases">
        <title>Sequencing the genomes of 1000 actinobacteria strains.</title>
        <authorList>
            <person name="Klenk H.-P."/>
        </authorList>
    </citation>
    <scope>NUCLEOTIDE SEQUENCE [LARGE SCALE GENOMIC DNA]</scope>
    <source>
        <strain evidence="3 4">DSM 19426</strain>
    </source>
</reference>
<organism evidence="3 4">
    <name type="scientific">Nocardioides marmoribigeumensis</name>
    <dbReference type="NCBI Taxonomy" id="433649"/>
    <lineage>
        <taxon>Bacteria</taxon>
        <taxon>Bacillati</taxon>
        <taxon>Actinomycetota</taxon>
        <taxon>Actinomycetes</taxon>
        <taxon>Propionibacteriales</taxon>
        <taxon>Nocardioidaceae</taxon>
        <taxon>Nocardioides</taxon>
    </lineage>
</organism>
<keyword evidence="2" id="KW-0472">Membrane</keyword>
<name>A0ABU2C0G7_9ACTN</name>
<dbReference type="RefSeq" id="WP_310305460.1">
    <property type="nucleotide sequence ID" value="NZ_BAAAPS010000005.1"/>
</dbReference>
<feature type="compositionally biased region" description="Basic and acidic residues" evidence="1">
    <location>
        <begin position="12"/>
        <end position="21"/>
    </location>
</feature>
<feature type="transmembrane region" description="Helical" evidence="2">
    <location>
        <begin position="100"/>
        <end position="117"/>
    </location>
</feature>
<feature type="region of interest" description="Disordered" evidence="1">
    <location>
        <begin position="1"/>
        <end position="29"/>
    </location>
</feature>
<evidence type="ECO:0000256" key="2">
    <source>
        <dbReference type="SAM" id="Phobius"/>
    </source>
</evidence>
<keyword evidence="2" id="KW-0812">Transmembrane</keyword>
<dbReference type="Proteomes" id="UP001183648">
    <property type="component" value="Unassembled WGS sequence"/>
</dbReference>
<protein>
    <submittedName>
        <fullName evidence="3">Uncharacterized protein</fullName>
    </submittedName>
</protein>